<accession>A0ABZ1BS22</accession>
<dbReference type="RefSeq" id="WP_324670017.1">
    <property type="nucleotide sequence ID" value="NZ_CP141614.1"/>
</dbReference>
<evidence type="ECO:0000313" key="1">
    <source>
        <dbReference type="EMBL" id="WRP15611.1"/>
    </source>
</evidence>
<sequence>MALTVWVMPAGAGTKIVVGAFPNLDAAIKAVLPAFEQAHPDIAVELQVLGYEDYHNALLTALAAGSGAPDVAALEIGYVARYVARGGLTDLTQAPFHVRELTPLWVPYAVGQVTTTDGRIVAVPTDIAPGTLFYRRDILADAGADIQSVVTWDDLLALGRKVTRDLNGDGRADVFLVGDAATVARAMFRGDIPEGEGVYFDRNGRPVVTSERFVKALTLAQRIRREGLDAQIGAWSNEWYEAFRRGTVAIEISGAWFGGHLADYIAPETAGKWGVTNLPEGMYVSWGGSFYAIPEQSRNKEAAWTFIRFLTTRLDSQLTAFRAINAFPALMEAWDDPVFDEPVPFLGGQRARRLWAETASKIQVAVVDPGDAVAEELVNAAISQVLNEDRDVRSALEEAQQLILRRLRR</sequence>
<protein>
    <submittedName>
        <fullName evidence="1">Sugar ABC transporter substrate-binding protein</fullName>
    </submittedName>
</protein>
<dbReference type="PANTHER" id="PTHR43649:SF32">
    <property type="entry name" value="SUGAR BINDING SECRETED PROTEIN"/>
    <property type="match status" value="1"/>
</dbReference>
<evidence type="ECO:0000313" key="2">
    <source>
        <dbReference type="Proteomes" id="UP001333102"/>
    </source>
</evidence>
<dbReference type="InterPro" id="IPR050490">
    <property type="entry name" value="Bact_solute-bd_prot1"/>
</dbReference>
<dbReference type="InterPro" id="IPR006059">
    <property type="entry name" value="SBP"/>
</dbReference>
<dbReference type="PANTHER" id="PTHR43649">
    <property type="entry name" value="ARABINOSE-BINDING PROTEIN-RELATED"/>
    <property type="match status" value="1"/>
</dbReference>
<organism evidence="1 2">
    <name type="scientific">Geochorda subterranea</name>
    <dbReference type="NCBI Taxonomy" id="3109564"/>
    <lineage>
        <taxon>Bacteria</taxon>
        <taxon>Bacillati</taxon>
        <taxon>Bacillota</taxon>
        <taxon>Limnochordia</taxon>
        <taxon>Limnochordales</taxon>
        <taxon>Geochordaceae</taxon>
        <taxon>Geochorda</taxon>
    </lineage>
</organism>
<dbReference type="Pfam" id="PF13416">
    <property type="entry name" value="SBP_bac_8"/>
    <property type="match status" value="1"/>
</dbReference>
<dbReference type="SUPFAM" id="SSF53850">
    <property type="entry name" value="Periplasmic binding protein-like II"/>
    <property type="match status" value="1"/>
</dbReference>
<gene>
    <name evidence="1" type="ORF">VLY81_05465</name>
</gene>
<dbReference type="EMBL" id="CP141614">
    <property type="protein sequence ID" value="WRP15611.1"/>
    <property type="molecule type" value="Genomic_DNA"/>
</dbReference>
<dbReference type="Gene3D" id="3.40.190.10">
    <property type="entry name" value="Periplasmic binding protein-like II"/>
    <property type="match status" value="1"/>
</dbReference>
<keyword evidence="2" id="KW-1185">Reference proteome</keyword>
<proteinExistence type="predicted"/>
<name>A0ABZ1BS22_9FIRM</name>
<dbReference type="Proteomes" id="UP001333102">
    <property type="component" value="Chromosome"/>
</dbReference>
<dbReference type="CDD" id="cd13585">
    <property type="entry name" value="PBP2_TMBP_like"/>
    <property type="match status" value="1"/>
</dbReference>
<reference evidence="2" key="1">
    <citation type="submission" date="2023-12" db="EMBL/GenBank/DDBJ databases">
        <title>Novel isolates from deep terrestrial aquifers shed light on the physiology and ecology of the class Limnochordia.</title>
        <authorList>
            <person name="Karnachuk O.V."/>
            <person name="Lukina A.P."/>
            <person name="Avakyan M.R."/>
            <person name="Kadnikov V."/>
            <person name="Begmatov S."/>
            <person name="Beletsky A.V."/>
            <person name="Mardanov A.V."/>
            <person name="Ravin N.V."/>
        </authorList>
    </citation>
    <scope>NUCLEOTIDE SEQUENCE [LARGE SCALE GENOMIC DNA]</scope>
    <source>
        <strain evidence="2">LN</strain>
    </source>
</reference>